<dbReference type="Proteomes" id="UP000198287">
    <property type="component" value="Unassembled WGS sequence"/>
</dbReference>
<evidence type="ECO:0000313" key="9">
    <source>
        <dbReference type="Proteomes" id="UP000198287"/>
    </source>
</evidence>
<dbReference type="AlphaFoldDB" id="A0A226ERF6"/>
<evidence type="ECO:0000256" key="4">
    <source>
        <dbReference type="ARBA" id="ARBA00023163"/>
    </source>
</evidence>
<dbReference type="EMBL" id="LNIX01000002">
    <property type="protein sequence ID" value="OXA59176.1"/>
    <property type="molecule type" value="Genomic_DNA"/>
</dbReference>
<comment type="function">
    <text evidence="6">Component of the Mediator complex, a coactivator involved in the regulated transcription of nearly all RNA polymerase II-dependent genes. Mediator functions as a bridge to convey information from gene-specific regulatory proteins to the basal RNA polymerase II transcription machinery.</text>
</comment>
<accession>A0A226ERF6</accession>
<evidence type="ECO:0000256" key="2">
    <source>
        <dbReference type="ARBA" id="ARBA00009994"/>
    </source>
</evidence>
<comment type="caution">
    <text evidence="8">The sequence shown here is derived from an EMBL/GenBank/DDBJ whole genome shotgun (WGS) entry which is preliminary data.</text>
</comment>
<evidence type="ECO:0000256" key="1">
    <source>
        <dbReference type="ARBA" id="ARBA00004123"/>
    </source>
</evidence>
<dbReference type="GO" id="GO:0016592">
    <property type="term" value="C:mediator complex"/>
    <property type="evidence" value="ECO:0007669"/>
    <property type="project" value="InterPro"/>
</dbReference>
<evidence type="ECO:0000256" key="5">
    <source>
        <dbReference type="ARBA" id="ARBA00023242"/>
    </source>
</evidence>
<dbReference type="GO" id="GO:0006357">
    <property type="term" value="P:regulation of transcription by RNA polymerase II"/>
    <property type="evidence" value="ECO:0007669"/>
    <property type="project" value="InterPro"/>
</dbReference>
<comment type="subcellular location">
    <subcellularLocation>
        <location evidence="1 6">Nucleus</location>
    </subcellularLocation>
</comment>
<dbReference type="STRING" id="158441.A0A226ERF6"/>
<proteinExistence type="inferred from homology"/>
<dbReference type="Pfam" id="PF05983">
    <property type="entry name" value="Med7"/>
    <property type="match status" value="1"/>
</dbReference>
<comment type="subunit">
    <text evidence="6">Component of the Mediator complex.</text>
</comment>
<dbReference type="GO" id="GO:0070847">
    <property type="term" value="C:core mediator complex"/>
    <property type="evidence" value="ECO:0007669"/>
    <property type="project" value="TreeGrafter"/>
</dbReference>
<keyword evidence="6" id="KW-0010">Activator</keyword>
<organism evidence="8 9">
    <name type="scientific">Folsomia candida</name>
    <name type="common">Springtail</name>
    <dbReference type="NCBI Taxonomy" id="158441"/>
    <lineage>
        <taxon>Eukaryota</taxon>
        <taxon>Metazoa</taxon>
        <taxon>Ecdysozoa</taxon>
        <taxon>Arthropoda</taxon>
        <taxon>Hexapoda</taxon>
        <taxon>Collembola</taxon>
        <taxon>Entomobryomorpha</taxon>
        <taxon>Isotomoidea</taxon>
        <taxon>Isotomidae</taxon>
        <taxon>Proisotominae</taxon>
        <taxon>Folsomia</taxon>
    </lineage>
</organism>
<dbReference type="GO" id="GO:0003712">
    <property type="term" value="F:transcription coregulator activity"/>
    <property type="evidence" value="ECO:0007669"/>
    <property type="project" value="InterPro"/>
</dbReference>
<evidence type="ECO:0000256" key="6">
    <source>
        <dbReference type="RuleBase" id="RU364060"/>
    </source>
</evidence>
<dbReference type="InterPro" id="IPR009244">
    <property type="entry name" value="Mediatior_Med7"/>
</dbReference>
<dbReference type="PANTHER" id="PTHR21428:SF11">
    <property type="entry name" value="MEDIATOR OF RNA POLYMERASE II TRANSCRIPTION SUBUNIT 7"/>
    <property type="match status" value="1"/>
</dbReference>
<name>A0A226ERF6_FOLCA</name>
<dbReference type="Gene3D" id="6.10.140.200">
    <property type="match status" value="1"/>
</dbReference>
<dbReference type="OrthoDB" id="10253553at2759"/>
<keyword evidence="5 6" id="KW-0539">Nucleus</keyword>
<keyword evidence="3 6" id="KW-0805">Transcription regulation</keyword>
<keyword evidence="9" id="KW-1185">Reference proteome</keyword>
<evidence type="ECO:0000256" key="3">
    <source>
        <dbReference type="ARBA" id="ARBA00023015"/>
    </source>
</evidence>
<feature type="compositionally biased region" description="Polar residues" evidence="7">
    <location>
        <begin position="1"/>
        <end position="13"/>
    </location>
</feature>
<feature type="region of interest" description="Disordered" evidence="7">
    <location>
        <begin position="1"/>
        <end position="58"/>
    </location>
</feature>
<protein>
    <recommendedName>
        <fullName evidence="6">Mediator of RNA polymerase II transcription subunit 7</fullName>
    </recommendedName>
</protein>
<evidence type="ECO:0000256" key="7">
    <source>
        <dbReference type="SAM" id="MobiDB-lite"/>
    </source>
</evidence>
<sequence>MSTGGSQTPNSSVGGLPPIGSETQSSLPLPPQAYVTLYSDENVKRGRAPKPPPPPASHETYMVFGITYHADDAIIRPLESQGIRRLYPQNFDHRRELKKMNHSVLVNFLDLLDILIHCPDSGKRQEKIDDISLLFIHMHHLINEFRPHQARETLRVMMEVQKRQTLETCDRFQKHLEMSVEVIKQALNNLPEHLEVDNKLFSMTETTRTKPIEKQPVVSSQDQMMCDIADSI</sequence>
<dbReference type="InterPro" id="IPR037212">
    <property type="entry name" value="Med7/Med21-like"/>
</dbReference>
<evidence type="ECO:0000313" key="8">
    <source>
        <dbReference type="EMBL" id="OXA59176.1"/>
    </source>
</evidence>
<keyword evidence="4 6" id="KW-0804">Transcription</keyword>
<reference evidence="8 9" key="1">
    <citation type="submission" date="2015-12" db="EMBL/GenBank/DDBJ databases">
        <title>The genome of Folsomia candida.</title>
        <authorList>
            <person name="Faddeeva A."/>
            <person name="Derks M.F."/>
            <person name="Anvar Y."/>
            <person name="Smit S."/>
            <person name="Van Straalen N."/>
            <person name="Roelofs D."/>
        </authorList>
    </citation>
    <scope>NUCLEOTIDE SEQUENCE [LARGE SCALE GENOMIC DNA]</scope>
    <source>
        <strain evidence="8 9">VU population</strain>
        <tissue evidence="8">Whole body</tissue>
    </source>
</reference>
<gene>
    <name evidence="8" type="ORF">Fcan01_06353</name>
</gene>
<dbReference type="PANTHER" id="PTHR21428">
    <property type="entry name" value="MEDIATOR OF RNA POLYMERASE II TRANSCRIPTION SUBUNIT 7"/>
    <property type="match status" value="1"/>
</dbReference>
<dbReference type="OMA" id="IHDSYSM"/>
<comment type="similarity">
    <text evidence="2 6">Belongs to the Mediator complex subunit 7 family.</text>
</comment>
<dbReference type="SUPFAM" id="SSF140718">
    <property type="entry name" value="Mediator hinge subcomplex-like"/>
    <property type="match status" value="1"/>
</dbReference>
<dbReference type="InterPro" id="IPR044888">
    <property type="entry name" value="Mediatior_Med7_sf"/>
</dbReference>